<evidence type="ECO:0000313" key="1">
    <source>
        <dbReference type="EMBL" id="SUB26759.1"/>
    </source>
</evidence>
<organism evidence="1 3">
    <name type="scientific">Avibacterium gallinarum</name>
    <name type="common">Pasteurella gallinarum</name>
    <dbReference type="NCBI Taxonomy" id="755"/>
    <lineage>
        <taxon>Bacteria</taxon>
        <taxon>Pseudomonadati</taxon>
        <taxon>Pseudomonadota</taxon>
        <taxon>Gammaproteobacteria</taxon>
        <taxon>Pasteurellales</taxon>
        <taxon>Pasteurellaceae</taxon>
        <taxon>Avibacterium</taxon>
    </lineage>
</organism>
<dbReference type="EMBL" id="UGSQ01000003">
    <property type="protein sequence ID" value="SUB26759.1"/>
    <property type="molecule type" value="Genomic_DNA"/>
</dbReference>
<sequence length="63" mass="7603">MLYFFAYGNIRLCAEIQQTWNRPDAEKWAEAYQAVFPEYQLLIESYQKAREVEKNHEVLDSEK</sequence>
<dbReference type="Proteomes" id="UP000294683">
    <property type="component" value="Unassembled WGS sequence"/>
</dbReference>
<evidence type="ECO:0000313" key="4">
    <source>
        <dbReference type="Proteomes" id="UP000294683"/>
    </source>
</evidence>
<dbReference type="RefSeq" id="WP_208107154.1">
    <property type="nucleotide sequence ID" value="NZ_JBMMEU010000004.1"/>
</dbReference>
<evidence type="ECO:0000313" key="2">
    <source>
        <dbReference type="EMBL" id="TDP30259.1"/>
    </source>
</evidence>
<protein>
    <submittedName>
        <fullName evidence="1">Uncharacterized protein</fullName>
    </submittedName>
</protein>
<dbReference type="Proteomes" id="UP000255113">
    <property type="component" value="Unassembled WGS sequence"/>
</dbReference>
<gene>
    <name evidence="2" type="ORF">EV689_101289</name>
    <name evidence="1" type="ORF">NCTC11188_01121</name>
</gene>
<reference evidence="1 3" key="1">
    <citation type="submission" date="2018-06" db="EMBL/GenBank/DDBJ databases">
        <authorList>
            <consortium name="Pathogen Informatics"/>
            <person name="Doyle S."/>
        </authorList>
    </citation>
    <scope>NUCLEOTIDE SEQUENCE [LARGE SCALE GENOMIC DNA]</scope>
    <source>
        <strain evidence="1 3">NCTC11188</strain>
    </source>
</reference>
<name>A0A379AWY3_AVIGA</name>
<evidence type="ECO:0000313" key="3">
    <source>
        <dbReference type="Proteomes" id="UP000255113"/>
    </source>
</evidence>
<keyword evidence="4" id="KW-1185">Reference proteome</keyword>
<accession>A0A379AWY3</accession>
<dbReference type="EMBL" id="SNXJ01000001">
    <property type="protein sequence ID" value="TDP30259.1"/>
    <property type="molecule type" value="Genomic_DNA"/>
</dbReference>
<dbReference type="AlphaFoldDB" id="A0A379AWY3"/>
<reference evidence="2 4" key="2">
    <citation type="submission" date="2019-03" db="EMBL/GenBank/DDBJ databases">
        <title>Genomic Encyclopedia of Type Strains, Phase IV (KMG-IV): sequencing the most valuable type-strain genomes for metagenomic binning, comparative biology and taxonomic classification.</title>
        <authorList>
            <person name="Goeker M."/>
        </authorList>
    </citation>
    <scope>NUCLEOTIDE SEQUENCE [LARGE SCALE GENOMIC DNA]</scope>
    <source>
        <strain evidence="2 4">DSM 17481</strain>
    </source>
</reference>
<proteinExistence type="predicted"/>